<comment type="caution">
    <text evidence="2">The sequence shown here is derived from an EMBL/GenBank/DDBJ whole genome shotgun (WGS) entry which is preliminary data.</text>
</comment>
<gene>
    <name evidence="3" type="ORF">BFS26_10505</name>
    <name evidence="2" type="ORF">BLSS_0383</name>
</gene>
<proteinExistence type="inferred from homology"/>
<dbReference type="GO" id="GO:0006979">
    <property type="term" value="P:response to oxidative stress"/>
    <property type="evidence" value="ECO:0007669"/>
    <property type="project" value="InterPro"/>
</dbReference>
<protein>
    <submittedName>
        <fullName evidence="3">Ohr subfamily peroxiredoxin</fullName>
    </submittedName>
    <submittedName>
        <fullName evidence="2">OsmC-like protein</fullName>
    </submittedName>
</protein>
<comment type="similarity">
    <text evidence="1">Belongs to the OsmC/Ohr family.</text>
</comment>
<dbReference type="InterPro" id="IPR019953">
    <property type="entry name" value="OHR"/>
</dbReference>
<dbReference type="EMBL" id="JGZA01000001">
    <property type="protein sequence ID" value="KFI73695.1"/>
    <property type="molecule type" value="Genomic_DNA"/>
</dbReference>
<evidence type="ECO:0000313" key="3">
    <source>
        <dbReference type="EMBL" id="OIN61913.1"/>
    </source>
</evidence>
<evidence type="ECO:0000313" key="4">
    <source>
        <dbReference type="Proteomes" id="UP000029024"/>
    </source>
</evidence>
<dbReference type="Pfam" id="PF02566">
    <property type="entry name" value="OsmC"/>
    <property type="match status" value="1"/>
</dbReference>
<dbReference type="PANTHER" id="PTHR33797">
    <property type="entry name" value="ORGANIC HYDROPEROXIDE RESISTANCE PROTEIN-LIKE"/>
    <property type="match status" value="1"/>
</dbReference>
<dbReference type="Proteomes" id="UP000181801">
    <property type="component" value="Unassembled WGS sequence"/>
</dbReference>
<dbReference type="SUPFAM" id="SSF82784">
    <property type="entry name" value="OsmC-like"/>
    <property type="match status" value="1"/>
</dbReference>
<evidence type="ECO:0000313" key="2">
    <source>
        <dbReference type="EMBL" id="KFI73695.1"/>
    </source>
</evidence>
<dbReference type="InterPro" id="IPR015946">
    <property type="entry name" value="KH_dom-like_a/b"/>
</dbReference>
<dbReference type="AlphaFoldDB" id="A0A087BRP5"/>
<sequence length="152" mass="15929">MSTYQGNEPSQIVYTATAQVTGGRNGHAVSHEPELEFDLDTPVAMGGKGQGTNPEQLFAIGWGACFQGALALAAKEQRVAATKLAKSQVRASISLGPEGESFGLKGKIEVVLPDLDDEAAAKLVERTQELCPYSKATAGNVPTEVVVVKSLD</sequence>
<dbReference type="InterPro" id="IPR036102">
    <property type="entry name" value="OsmC/Ohrsf"/>
</dbReference>
<dbReference type="RefSeq" id="WP_029679350.1">
    <property type="nucleotide sequence ID" value="NZ_CP169558.1"/>
</dbReference>
<dbReference type="EMBL" id="MOAE01000041">
    <property type="protein sequence ID" value="OIN61913.1"/>
    <property type="molecule type" value="Genomic_DNA"/>
</dbReference>
<dbReference type="Gene3D" id="2.20.25.10">
    <property type="match status" value="1"/>
</dbReference>
<accession>A0A087BRP5</accession>
<dbReference type="NCBIfam" id="TIGR03561">
    <property type="entry name" value="organ_hyd_perox"/>
    <property type="match status" value="1"/>
</dbReference>
<reference evidence="2 4" key="1">
    <citation type="submission" date="2014-03" db="EMBL/GenBank/DDBJ databases">
        <title>Genomics of Bifidobacteria.</title>
        <authorList>
            <person name="Ventura M."/>
            <person name="Milani C."/>
            <person name="Lugli G.A."/>
        </authorList>
    </citation>
    <scope>NUCLEOTIDE SEQUENCE [LARGE SCALE GENOMIC DNA]</scope>
    <source>
        <strain evidence="2 4">LMG 21814</strain>
    </source>
</reference>
<dbReference type="Gene3D" id="3.30.300.20">
    <property type="match status" value="1"/>
</dbReference>
<reference evidence="3 5" key="2">
    <citation type="journal article" date="2016" name="BMC Microbiol.">
        <title>Fucosyllactose and L-fucose utilization of infant Bifidobacterium longum and Bifidobacterium kashiwanohense.</title>
        <authorList>
            <person name="Bunesova V."/>
            <person name="Lacroix C."/>
            <person name="Schwab C."/>
        </authorList>
    </citation>
    <scope>NUCLEOTIDE SEQUENCE [LARGE SCALE GENOMIC DNA]</scope>
    <source>
        <strain evidence="3 5">BSM11-5</strain>
    </source>
</reference>
<dbReference type="InterPro" id="IPR003718">
    <property type="entry name" value="OsmC/Ohr_fam"/>
</dbReference>
<dbReference type="Proteomes" id="UP000029024">
    <property type="component" value="Unassembled WGS sequence"/>
</dbReference>
<name>A0A087BRP5_BIFLN</name>
<dbReference type="PANTHER" id="PTHR33797:SF2">
    <property type="entry name" value="ORGANIC HYDROPEROXIDE RESISTANCE PROTEIN-LIKE"/>
    <property type="match status" value="1"/>
</dbReference>
<evidence type="ECO:0000313" key="5">
    <source>
        <dbReference type="Proteomes" id="UP000181801"/>
    </source>
</evidence>
<organism evidence="2 4">
    <name type="scientific">Bifidobacterium longum subsp. suis</name>
    <dbReference type="NCBI Taxonomy" id="1695"/>
    <lineage>
        <taxon>Bacteria</taxon>
        <taxon>Bacillati</taxon>
        <taxon>Actinomycetota</taxon>
        <taxon>Actinomycetes</taxon>
        <taxon>Bifidobacteriales</taxon>
        <taxon>Bifidobacteriaceae</taxon>
        <taxon>Bifidobacterium</taxon>
    </lineage>
</organism>
<evidence type="ECO:0000256" key="1">
    <source>
        <dbReference type="ARBA" id="ARBA00007378"/>
    </source>
</evidence>